<protein>
    <submittedName>
        <fullName evidence="2">WD40-like Beta Propeller Repeat</fullName>
    </submittedName>
</protein>
<dbReference type="Gene3D" id="2.120.10.30">
    <property type="entry name" value="TolB, C-terminal domain"/>
    <property type="match status" value="1"/>
</dbReference>
<dbReference type="Proteomes" id="UP000182725">
    <property type="component" value="Unassembled WGS sequence"/>
</dbReference>
<evidence type="ECO:0000256" key="1">
    <source>
        <dbReference type="ARBA" id="ARBA00009820"/>
    </source>
</evidence>
<sequence>MARQLRNGQRAELYVIDVETAEPTLRYSSDTLLFEAPNWSPDGSSLLINGDGGLFQLGVDAGELQEIFLGGIAEINNDHVIGPDGRTAFVSSEDGHIYAVGLAAGSAGPRRVTNDNGPHFKHYLHGVSPDGSWLAYIGLALNDGQVRTNVYVLPVAGGADVQLTDDAHPDDGAEFSPDGQWIYFNSERGSTVPGHAQLFRMSVSGGTPEQLTHDERVNWFPHPSPDGTRLAYVSFPPGTLGHPEDVDVQVRILEKDGTTVTLAEVFGGQGTMNVPSWDPTGTRIAIVAYPMDDH</sequence>
<comment type="similarity">
    <text evidence="1">Belongs to the TolB family.</text>
</comment>
<evidence type="ECO:0000313" key="3">
    <source>
        <dbReference type="Proteomes" id="UP000182725"/>
    </source>
</evidence>
<dbReference type="PANTHER" id="PTHR36842:SF1">
    <property type="entry name" value="PROTEIN TOLB"/>
    <property type="match status" value="1"/>
</dbReference>
<dbReference type="AlphaFoldDB" id="A0A1H5M7J3"/>
<reference evidence="2 3" key="1">
    <citation type="submission" date="2016-10" db="EMBL/GenBank/DDBJ databases">
        <authorList>
            <person name="de Groot N.N."/>
        </authorList>
    </citation>
    <scope>NUCLEOTIDE SEQUENCE [LARGE SCALE GENOMIC DNA]</scope>
    <source>
        <strain evidence="2 3">DSM 22274</strain>
    </source>
</reference>
<evidence type="ECO:0000313" key="2">
    <source>
        <dbReference type="EMBL" id="SEE85469.1"/>
    </source>
</evidence>
<dbReference type="PANTHER" id="PTHR36842">
    <property type="entry name" value="PROTEIN TOLB HOMOLOG"/>
    <property type="match status" value="1"/>
</dbReference>
<dbReference type="EMBL" id="FNTV01000001">
    <property type="protein sequence ID" value="SEE85469.1"/>
    <property type="molecule type" value="Genomic_DNA"/>
</dbReference>
<proteinExistence type="inferred from homology"/>
<organism evidence="2 3">
    <name type="scientific">Arthrobacter alpinus</name>
    <dbReference type="NCBI Taxonomy" id="656366"/>
    <lineage>
        <taxon>Bacteria</taxon>
        <taxon>Bacillati</taxon>
        <taxon>Actinomycetota</taxon>
        <taxon>Actinomycetes</taxon>
        <taxon>Micrococcales</taxon>
        <taxon>Micrococcaceae</taxon>
        <taxon>Arthrobacter</taxon>
    </lineage>
</organism>
<dbReference type="InterPro" id="IPR011659">
    <property type="entry name" value="WD40"/>
</dbReference>
<dbReference type="InterPro" id="IPR011042">
    <property type="entry name" value="6-blade_b-propeller_TolB-like"/>
</dbReference>
<accession>A0A1H5M7J3</accession>
<dbReference type="SUPFAM" id="SSF82171">
    <property type="entry name" value="DPP6 N-terminal domain-like"/>
    <property type="match status" value="1"/>
</dbReference>
<name>A0A1H5M7J3_9MICC</name>
<dbReference type="Pfam" id="PF07676">
    <property type="entry name" value="PD40"/>
    <property type="match status" value="3"/>
</dbReference>
<dbReference type="RefSeq" id="WP_074712126.1">
    <property type="nucleotide sequence ID" value="NZ_FNTV01000001.1"/>
</dbReference>
<gene>
    <name evidence="2" type="ORF">SAMN04489740_2797</name>
</gene>